<evidence type="ECO:0000256" key="1">
    <source>
        <dbReference type="SAM" id="MobiDB-lite"/>
    </source>
</evidence>
<gene>
    <name evidence="2" type="ORF">J1TS3_36700</name>
</gene>
<keyword evidence="3" id="KW-1185">Reference proteome</keyword>
<dbReference type="EMBL" id="BOQT01000018">
    <property type="protein sequence ID" value="GIN22536.1"/>
    <property type="molecule type" value="Genomic_DNA"/>
</dbReference>
<name>A0ABQ4KBX9_9BACI</name>
<accession>A0ABQ4KBX9</accession>
<dbReference type="Proteomes" id="UP000680279">
    <property type="component" value="Unassembled WGS sequence"/>
</dbReference>
<evidence type="ECO:0000313" key="3">
    <source>
        <dbReference type="Proteomes" id="UP000680279"/>
    </source>
</evidence>
<dbReference type="RefSeq" id="WP_212963657.1">
    <property type="nucleotide sequence ID" value="NZ_BOQT01000018.1"/>
</dbReference>
<comment type="caution">
    <text evidence="2">The sequence shown here is derived from an EMBL/GenBank/DDBJ whole genome shotgun (WGS) entry which is preliminary data.</text>
</comment>
<sequence length="85" mass="9955">MNPFPGVFRYESSRDNETREPTEREARRKGDLISIIHLSIGQRMIIEYKDGSGVLRTSGVENLEQYDDMLIVTTENTRYVFERVQ</sequence>
<evidence type="ECO:0000313" key="2">
    <source>
        <dbReference type="EMBL" id="GIN22536.1"/>
    </source>
</evidence>
<feature type="compositionally biased region" description="Basic and acidic residues" evidence="1">
    <location>
        <begin position="11"/>
        <end position="27"/>
    </location>
</feature>
<organism evidence="2 3">
    <name type="scientific">Siminovitchia fordii</name>
    <dbReference type="NCBI Taxonomy" id="254759"/>
    <lineage>
        <taxon>Bacteria</taxon>
        <taxon>Bacillati</taxon>
        <taxon>Bacillota</taxon>
        <taxon>Bacilli</taxon>
        <taxon>Bacillales</taxon>
        <taxon>Bacillaceae</taxon>
        <taxon>Siminovitchia</taxon>
    </lineage>
</organism>
<reference evidence="2 3" key="1">
    <citation type="submission" date="2021-03" db="EMBL/GenBank/DDBJ databases">
        <title>Antimicrobial resistance genes in bacteria isolated from Japanese honey, and their potential for conferring macrolide and lincosamide resistance in the American foulbrood pathogen Paenibacillus larvae.</title>
        <authorList>
            <person name="Okamoto M."/>
            <person name="Kumagai M."/>
            <person name="Kanamori H."/>
            <person name="Takamatsu D."/>
        </authorList>
    </citation>
    <scope>NUCLEOTIDE SEQUENCE [LARGE SCALE GENOMIC DNA]</scope>
    <source>
        <strain evidence="2 3">J1TS3</strain>
    </source>
</reference>
<protein>
    <submittedName>
        <fullName evidence="2">Uncharacterized protein</fullName>
    </submittedName>
</protein>
<feature type="region of interest" description="Disordered" evidence="1">
    <location>
        <begin position="1"/>
        <end position="27"/>
    </location>
</feature>
<proteinExistence type="predicted"/>